<feature type="transmembrane region" description="Helical" evidence="5">
    <location>
        <begin position="35"/>
        <end position="56"/>
    </location>
</feature>
<sequence length="195" mass="20319">MNFRDLGELMVTTLRNPAQGVAVLRGLDLSMAERWMVLGVAVCLSTLLAGIARVMFPPMSQDALTAILSVPMSLAVLQLGAMVISAIAITVIGRAFGGQGAFDDAVLLIGWVELILVGLQAVQLVAMLLFPGTASLMSIIAFAISVYLTIAMTKALHGFQSTAKVALGFIGSVFLLGFVLSIIAAAFGILPEVAP</sequence>
<keyword evidence="4 5" id="KW-0472">Membrane</keyword>
<evidence type="ECO:0000256" key="3">
    <source>
        <dbReference type="ARBA" id="ARBA00022989"/>
    </source>
</evidence>
<dbReference type="RefSeq" id="WP_142662152.1">
    <property type="nucleotide sequence ID" value="NZ_FXTK01000003.1"/>
</dbReference>
<evidence type="ECO:0000313" key="7">
    <source>
        <dbReference type="EMBL" id="SMO52931.1"/>
    </source>
</evidence>
<protein>
    <submittedName>
        <fullName evidence="7">Yip1 domain-containing protein</fullName>
    </submittedName>
</protein>
<feature type="transmembrane region" description="Helical" evidence="5">
    <location>
        <begin position="165"/>
        <end position="190"/>
    </location>
</feature>
<comment type="subcellular location">
    <subcellularLocation>
        <location evidence="1">Membrane</location>
        <topology evidence="1">Multi-pass membrane protein</topology>
    </subcellularLocation>
</comment>
<reference evidence="7 8" key="1">
    <citation type="submission" date="2017-05" db="EMBL/GenBank/DDBJ databases">
        <authorList>
            <person name="Varghese N."/>
            <person name="Submissions S."/>
        </authorList>
    </citation>
    <scope>NUCLEOTIDE SEQUENCE [LARGE SCALE GENOMIC DNA]</scope>
    <source>
        <strain evidence="7 8">DSM 100094</strain>
    </source>
</reference>
<dbReference type="OrthoDB" id="7688451at2"/>
<evidence type="ECO:0000259" key="6">
    <source>
        <dbReference type="Pfam" id="PF04893"/>
    </source>
</evidence>
<dbReference type="Pfam" id="PF04893">
    <property type="entry name" value="Yip1"/>
    <property type="match status" value="1"/>
</dbReference>
<evidence type="ECO:0000256" key="1">
    <source>
        <dbReference type="ARBA" id="ARBA00004141"/>
    </source>
</evidence>
<feature type="transmembrane region" description="Helical" evidence="5">
    <location>
        <begin position="68"/>
        <end position="93"/>
    </location>
</feature>
<evidence type="ECO:0000256" key="4">
    <source>
        <dbReference type="ARBA" id="ARBA00023136"/>
    </source>
</evidence>
<keyword evidence="2 5" id="KW-0812">Transmembrane</keyword>
<organism evidence="7 8">
    <name type="scientific">Paracoccus laeviglucosivorans</name>
    <dbReference type="NCBI Taxonomy" id="1197861"/>
    <lineage>
        <taxon>Bacteria</taxon>
        <taxon>Pseudomonadati</taxon>
        <taxon>Pseudomonadota</taxon>
        <taxon>Alphaproteobacteria</taxon>
        <taxon>Rhodobacterales</taxon>
        <taxon>Paracoccaceae</taxon>
        <taxon>Paracoccus</taxon>
    </lineage>
</organism>
<dbReference type="Proteomes" id="UP000319014">
    <property type="component" value="Unassembled WGS sequence"/>
</dbReference>
<feature type="transmembrane region" description="Helical" evidence="5">
    <location>
        <begin position="105"/>
        <end position="130"/>
    </location>
</feature>
<feature type="transmembrane region" description="Helical" evidence="5">
    <location>
        <begin position="136"/>
        <end position="153"/>
    </location>
</feature>
<keyword evidence="8" id="KW-1185">Reference proteome</keyword>
<name>A0A521C293_9RHOB</name>
<dbReference type="AlphaFoldDB" id="A0A521C293"/>
<evidence type="ECO:0000313" key="8">
    <source>
        <dbReference type="Proteomes" id="UP000319014"/>
    </source>
</evidence>
<evidence type="ECO:0000256" key="2">
    <source>
        <dbReference type="ARBA" id="ARBA00022692"/>
    </source>
</evidence>
<keyword evidence="3 5" id="KW-1133">Transmembrane helix</keyword>
<dbReference type="GO" id="GO:0016020">
    <property type="term" value="C:membrane"/>
    <property type="evidence" value="ECO:0007669"/>
    <property type="project" value="UniProtKB-SubCell"/>
</dbReference>
<feature type="domain" description="Yip1" evidence="6">
    <location>
        <begin position="15"/>
        <end position="182"/>
    </location>
</feature>
<dbReference type="EMBL" id="FXTK01000003">
    <property type="protein sequence ID" value="SMO52931.1"/>
    <property type="molecule type" value="Genomic_DNA"/>
</dbReference>
<gene>
    <name evidence="7" type="ORF">SAMN06265221_103302</name>
</gene>
<evidence type="ECO:0000256" key="5">
    <source>
        <dbReference type="SAM" id="Phobius"/>
    </source>
</evidence>
<dbReference type="InterPro" id="IPR006977">
    <property type="entry name" value="Yip1_dom"/>
</dbReference>
<accession>A0A521C293</accession>
<proteinExistence type="predicted"/>